<dbReference type="PANTHER" id="PTHR33602">
    <property type="entry name" value="REGULATORY PROTEIN RECX FAMILY PROTEIN"/>
    <property type="match status" value="1"/>
</dbReference>
<protein>
    <recommendedName>
        <fullName evidence="3 5">Regulatory protein RecX</fullName>
    </recommendedName>
</protein>
<gene>
    <name evidence="5" type="primary">recX</name>
    <name evidence="9" type="ORF">DFP97_103211</name>
</gene>
<feature type="domain" description="RecX first three-helical" evidence="8">
    <location>
        <begin position="73"/>
        <end position="112"/>
    </location>
</feature>
<comment type="similarity">
    <text evidence="2 5">Belongs to the RecX family.</text>
</comment>
<dbReference type="Proteomes" id="UP000252415">
    <property type="component" value="Unassembled WGS sequence"/>
</dbReference>
<dbReference type="EMBL" id="QPJD01000003">
    <property type="protein sequence ID" value="RCW50193.1"/>
    <property type="molecule type" value="Genomic_DNA"/>
</dbReference>
<evidence type="ECO:0000313" key="10">
    <source>
        <dbReference type="Proteomes" id="UP000252415"/>
    </source>
</evidence>
<keyword evidence="10" id="KW-1185">Reference proteome</keyword>
<dbReference type="PANTHER" id="PTHR33602:SF1">
    <property type="entry name" value="REGULATORY PROTEIN RECX FAMILY PROTEIN"/>
    <property type="match status" value="1"/>
</dbReference>
<evidence type="ECO:0000256" key="1">
    <source>
        <dbReference type="ARBA" id="ARBA00004496"/>
    </source>
</evidence>
<dbReference type="Gene3D" id="1.10.10.10">
    <property type="entry name" value="Winged helix-like DNA-binding domain superfamily/Winged helix DNA-binding domain"/>
    <property type="match status" value="3"/>
</dbReference>
<organism evidence="9 10">
    <name type="scientific">Paenibacillus prosopidis</name>
    <dbReference type="NCBI Taxonomy" id="630520"/>
    <lineage>
        <taxon>Bacteria</taxon>
        <taxon>Bacillati</taxon>
        <taxon>Bacillota</taxon>
        <taxon>Bacilli</taxon>
        <taxon>Bacillales</taxon>
        <taxon>Paenibacillaceae</taxon>
        <taxon>Paenibacillus</taxon>
    </lineage>
</organism>
<evidence type="ECO:0000256" key="5">
    <source>
        <dbReference type="HAMAP-Rule" id="MF_01114"/>
    </source>
</evidence>
<dbReference type="Pfam" id="PF21982">
    <property type="entry name" value="RecX_HTH1"/>
    <property type="match status" value="1"/>
</dbReference>
<comment type="function">
    <text evidence="5">Modulates RecA activity.</text>
</comment>
<dbReference type="InterPro" id="IPR053925">
    <property type="entry name" value="RecX_HTH_3rd"/>
</dbReference>
<dbReference type="Pfam" id="PF02631">
    <property type="entry name" value="RecX_HTH2"/>
    <property type="match status" value="1"/>
</dbReference>
<dbReference type="AlphaFoldDB" id="A0A368WAU8"/>
<dbReference type="InterPro" id="IPR003783">
    <property type="entry name" value="Regulatory_RecX"/>
</dbReference>
<dbReference type="GO" id="GO:0006282">
    <property type="term" value="P:regulation of DNA repair"/>
    <property type="evidence" value="ECO:0007669"/>
    <property type="project" value="UniProtKB-UniRule"/>
</dbReference>
<dbReference type="GO" id="GO:0005737">
    <property type="term" value="C:cytoplasm"/>
    <property type="evidence" value="ECO:0007669"/>
    <property type="project" value="UniProtKB-SubCell"/>
</dbReference>
<dbReference type="HAMAP" id="MF_01114">
    <property type="entry name" value="RecX"/>
    <property type="match status" value="1"/>
</dbReference>
<dbReference type="Pfam" id="PF21981">
    <property type="entry name" value="RecX_HTH3"/>
    <property type="match status" value="1"/>
</dbReference>
<comment type="caution">
    <text evidence="9">The sequence shown here is derived from an EMBL/GenBank/DDBJ whole genome shotgun (WGS) entry which is preliminary data.</text>
</comment>
<comment type="subcellular location">
    <subcellularLocation>
        <location evidence="1 5">Cytoplasm</location>
    </subcellularLocation>
</comment>
<evidence type="ECO:0000259" key="6">
    <source>
        <dbReference type="Pfam" id="PF02631"/>
    </source>
</evidence>
<evidence type="ECO:0000313" key="9">
    <source>
        <dbReference type="EMBL" id="RCW50193.1"/>
    </source>
</evidence>
<dbReference type="RefSeq" id="WP_245975928.1">
    <property type="nucleotide sequence ID" value="NZ_QPJD01000003.1"/>
</dbReference>
<feature type="domain" description="RecX third three-helical" evidence="7">
    <location>
        <begin position="168"/>
        <end position="212"/>
    </location>
</feature>
<dbReference type="InterPro" id="IPR053924">
    <property type="entry name" value="RecX_HTH_2nd"/>
</dbReference>
<evidence type="ECO:0000256" key="3">
    <source>
        <dbReference type="ARBA" id="ARBA00018111"/>
    </source>
</evidence>
<sequence length="234" mass="27495">MDKIDSNNREEWMILSVRQDKKERKLYHLFADSEEPLLSVHEDILIRFRLMKGQLLTADQREEIRTEDEQYRAYVLAIAYLGAKPRTRKQIEQYLMRKLFEETNIQYALDRLEREHIVDDEEYAHQFAAGRLRNSLKGRLWIKQELQQRGVSKETASEATNALDSETELIAAKSAAAKKWRSLKGETFERKRKLMGYLLRRGFPGDIVKEAIKSIDTNEEVDAFEEDDGLLLDN</sequence>
<reference evidence="9 10" key="1">
    <citation type="submission" date="2018-07" db="EMBL/GenBank/DDBJ databases">
        <title>Genomic Encyclopedia of Type Strains, Phase III (KMG-III): the genomes of soil and plant-associated and newly described type strains.</title>
        <authorList>
            <person name="Whitman W."/>
        </authorList>
    </citation>
    <scope>NUCLEOTIDE SEQUENCE [LARGE SCALE GENOMIC DNA]</scope>
    <source>
        <strain evidence="9 10">CECT 7506</strain>
    </source>
</reference>
<feature type="domain" description="RecX second three-helical" evidence="6">
    <location>
        <begin position="119"/>
        <end position="159"/>
    </location>
</feature>
<evidence type="ECO:0000256" key="4">
    <source>
        <dbReference type="ARBA" id="ARBA00022490"/>
    </source>
</evidence>
<name>A0A368WAU8_9BACL</name>
<evidence type="ECO:0000259" key="8">
    <source>
        <dbReference type="Pfam" id="PF21982"/>
    </source>
</evidence>
<accession>A0A368WAU8</accession>
<keyword evidence="4 5" id="KW-0963">Cytoplasm</keyword>
<dbReference type="InterPro" id="IPR036388">
    <property type="entry name" value="WH-like_DNA-bd_sf"/>
</dbReference>
<evidence type="ECO:0000256" key="2">
    <source>
        <dbReference type="ARBA" id="ARBA00009695"/>
    </source>
</evidence>
<dbReference type="InterPro" id="IPR053926">
    <property type="entry name" value="RecX_HTH_1st"/>
</dbReference>
<evidence type="ECO:0000259" key="7">
    <source>
        <dbReference type="Pfam" id="PF21981"/>
    </source>
</evidence>
<proteinExistence type="inferred from homology"/>